<dbReference type="VEuPathDB" id="FungiDB:Z519_07237"/>
<reference evidence="1" key="1">
    <citation type="submission" date="2015-01" db="EMBL/GenBank/DDBJ databases">
        <title>The Genome Sequence of Cladophialophora bantiana CBS 173.52.</title>
        <authorList>
            <consortium name="The Broad Institute Genomics Platform"/>
            <person name="Cuomo C."/>
            <person name="de Hoog S."/>
            <person name="Gorbushina A."/>
            <person name="Stielow B."/>
            <person name="Teixiera M."/>
            <person name="Abouelleil A."/>
            <person name="Chapman S.B."/>
            <person name="Priest M."/>
            <person name="Young S.K."/>
            <person name="Wortman J."/>
            <person name="Nusbaum C."/>
            <person name="Birren B."/>
        </authorList>
    </citation>
    <scope>NUCLEOTIDE SEQUENCE [LARGE SCALE GENOMIC DNA]</scope>
    <source>
        <strain evidence="1">CBS 173.52</strain>
    </source>
</reference>
<organism evidence="1 2">
    <name type="scientific">Cladophialophora bantiana (strain ATCC 10958 / CBS 173.52 / CDC B-1940 / NIH 8579)</name>
    <name type="common">Xylohypha bantiana</name>
    <dbReference type="NCBI Taxonomy" id="1442370"/>
    <lineage>
        <taxon>Eukaryota</taxon>
        <taxon>Fungi</taxon>
        <taxon>Dikarya</taxon>
        <taxon>Ascomycota</taxon>
        <taxon>Pezizomycotina</taxon>
        <taxon>Eurotiomycetes</taxon>
        <taxon>Chaetothyriomycetidae</taxon>
        <taxon>Chaetothyriales</taxon>
        <taxon>Herpotrichiellaceae</taxon>
        <taxon>Cladophialophora</taxon>
    </lineage>
</organism>
<keyword evidence="2" id="KW-1185">Reference proteome</keyword>
<sequence length="158" mass="17613">MAKVFLRLQGTSSTPLLVSAVLSPNWHWKRTLDVGKLEAGPVLCRPSSDSSSYELVPIDSVQVEFAKSQVLHGVHLRESHRRYHANGNLVALNYPEIMIKSVAAALEKLPPEMRLEMLKKIKDLRPLFIKIGIDGVHQLLASGLRQAKKGKLAPIRIH</sequence>
<dbReference type="OrthoDB" id="4428759at2759"/>
<gene>
    <name evidence="1" type="ORF">Z519_07237</name>
</gene>
<protein>
    <submittedName>
        <fullName evidence="1">Uncharacterized protein</fullName>
    </submittedName>
</protein>
<accession>A0A0D2HG47</accession>
<dbReference type="EMBL" id="KN846989">
    <property type="protein sequence ID" value="KIW92253.1"/>
    <property type="molecule type" value="Genomic_DNA"/>
</dbReference>
<dbReference type="HOGENOM" id="CLU_1669188_0_0_1"/>
<dbReference type="GeneID" id="27700165"/>
<name>A0A0D2HG47_CLAB1</name>
<evidence type="ECO:0000313" key="1">
    <source>
        <dbReference type="EMBL" id="KIW92253.1"/>
    </source>
</evidence>
<dbReference type="RefSeq" id="XP_016618922.1">
    <property type="nucleotide sequence ID" value="XM_016764972.1"/>
</dbReference>
<dbReference type="Proteomes" id="UP000053789">
    <property type="component" value="Unassembled WGS sequence"/>
</dbReference>
<evidence type="ECO:0000313" key="2">
    <source>
        <dbReference type="Proteomes" id="UP000053789"/>
    </source>
</evidence>
<proteinExistence type="predicted"/>
<dbReference type="AlphaFoldDB" id="A0A0D2HG47"/>